<sequence>MPHDRTLLYAGHEFTVEHLRSHAKEEPGWSGPYALESRRIIFPVGRTMLDLRWGGSTWQVDGLTAMHLADAMVYQLRPATHATRRSLVVSRHRPSRADDAAPAFCLLSPRSLYRVHAAQHRLRAGDGGTVAIASLVDELGTSRRQSPLTGAVARARRLLAETADRDTRLSLHELADSVSRSPFHLARSFRHETGLSLHQYRQHLRLASAMERLADGDADLAGIAHDLGFCSQSHLGAVFRREVGVTLGEARRVLAGSSKSGNSSARI</sequence>
<organism evidence="5 6">
    <name type="scientific">Variovorax gossypii</name>
    <dbReference type="NCBI Taxonomy" id="1679495"/>
    <lineage>
        <taxon>Bacteria</taxon>
        <taxon>Pseudomonadati</taxon>
        <taxon>Pseudomonadota</taxon>
        <taxon>Betaproteobacteria</taxon>
        <taxon>Burkholderiales</taxon>
        <taxon>Comamonadaceae</taxon>
        <taxon>Variovorax</taxon>
    </lineage>
</organism>
<evidence type="ECO:0000313" key="6">
    <source>
        <dbReference type="Proteomes" id="UP000267418"/>
    </source>
</evidence>
<dbReference type="InterPro" id="IPR009057">
    <property type="entry name" value="Homeodomain-like_sf"/>
</dbReference>
<dbReference type="AlphaFoldDB" id="A0A3S0IY29"/>
<dbReference type="Gene3D" id="1.10.10.60">
    <property type="entry name" value="Homeodomain-like"/>
    <property type="match status" value="2"/>
</dbReference>
<evidence type="ECO:0000313" key="5">
    <source>
        <dbReference type="EMBL" id="RTQ32256.1"/>
    </source>
</evidence>
<dbReference type="RefSeq" id="WP_126472698.1">
    <property type="nucleotide sequence ID" value="NZ_RXOE01000007.1"/>
</dbReference>
<evidence type="ECO:0000256" key="2">
    <source>
        <dbReference type="ARBA" id="ARBA00023125"/>
    </source>
</evidence>
<dbReference type="InterPro" id="IPR018060">
    <property type="entry name" value="HTH_AraC"/>
</dbReference>
<reference evidence="5 6" key="1">
    <citation type="submission" date="2018-12" db="EMBL/GenBank/DDBJ databases">
        <title>The genome of Variovorax gossypii DSM 100435.</title>
        <authorList>
            <person name="Gao J."/>
            <person name="Sun J."/>
        </authorList>
    </citation>
    <scope>NUCLEOTIDE SEQUENCE [LARGE SCALE GENOMIC DNA]</scope>
    <source>
        <strain evidence="5 6">DSM 100435</strain>
    </source>
</reference>
<keyword evidence="1" id="KW-0805">Transcription regulation</keyword>
<accession>A0A3S0IY29</accession>
<dbReference type="EMBL" id="RXOE01000007">
    <property type="protein sequence ID" value="RTQ32256.1"/>
    <property type="molecule type" value="Genomic_DNA"/>
</dbReference>
<dbReference type="PROSITE" id="PS01124">
    <property type="entry name" value="HTH_ARAC_FAMILY_2"/>
    <property type="match status" value="1"/>
</dbReference>
<evidence type="ECO:0000259" key="4">
    <source>
        <dbReference type="PROSITE" id="PS01124"/>
    </source>
</evidence>
<evidence type="ECO:0000256" key="3">
    <source>
        <dbReference type="ARBA" id="ARBA00023163"/>
    </source>
</evidence>
<keyword evidence="2" id="KW-0238">DNA-binding</keyword>
<protein>
    <submittedName>
        <fullName evidence="5">AraC family transcriptional regulator</fullName>
    </submittedName>
</protein>
<dbReference type="Proteomes" id="UP000267418">
    <property type="component" value="Unassembled WGS sequence"/>
</dbReference>
<comment type="caution">
    <text evidence="5">The sequence shown here is derived from an EMBL/GenBank/DDBJ whole genome shotgun (WGS) entry which is preliminary data.</text>
</comment>
<proteinExistence type="predicted"/>
<dbReference type="SUPFAM" id="SSF46689">
    <property type="entry name" value="Homeodomain-like"/>
    <property type="match status" value="2"/>
</dbReference>
<dbReference type="Pfam" id="PF12833">
    <property type="entry name" value="HTH_18"/>
    <property type="match status" value="1"/>
</dbReference>
<keyword evidence="3" id="KW-0804">Transcription</keyword>
<feature type="domain" description="HTH araC/xylS-type" evidence="4">
    <location>
        <begin position="153"/>
        <end position="253"/>
    </location>
</feature>
<dbReference type="OrthoDB" id="3631840at2"/>
<name>A0A3S0IY29_9BURK</name>
<dbReference type="InterPro" id="IPR018062">
    <property type="entry name" value="HTH_AraC-typ_CS"/>
</dbReference>
<dbReference type="GO" id="GO:0003700">
    <property type="term" value="F:DNA-binding transcription factor activity"/>
    <property type="evidence" value="ECO:0007669"/>
    <property type="project" value="InterPro"/>
</dbReference>
<keyword evidence="6" id="KW-1185">Reference proteome</keyword>
<gene>
    <name evidence="5" type="ORF">EJP69_23605</name>
</gene>
<dbReference type="SMART" id="SM00342">
    <property type="entry name" value="HTH_ARAC"/>
    <property type="match status" value="1"/>
</dbReference>
<dbReference type="GO" id="GO:0043565">
    <property type="term" value="F:sequence-specific DNA binding"/>
    <property type="evidence" value="ECO:0007669"/>
    <property type="project" value="InterPro"/>
</dbReference>
<dbReference type="InterPro" id="IPR050204">
    <property type="entry name" value="AraC_XylS_family_regulators"/>
</dbReference>
<dbReference type="PANTHER" id="PTHR46796">
    <property type="entry name" value="HTH-TYPE TRANSCRIPTIONAL ACTIVATOR RHAS-RELATED"/>
    <property type="match status" value="1"/>
</dbReference>
<dbReference type="PROSITE" id="PS00041">
    <property type="entry name" value="HTH_ARAC_FAMILY_1"/>
    <property type="match status" value="1"/>
</dbReference>
<evidence type="ECO:0000256" key="1">
    <source>
        <dbReference type="ARBA" id="ARBA00023015"/>
    </source>
</evidence>